<dbReference type="NCBIfam" id="NF009150">
    <property type="entry name" value="PRK12497.1-3"/>
    <property type="match status" value="1"/>
</dbReference>
<dbReference type="RefSeq" id="WP_059139375.1">
    <property type="nucleotide sequence ID" value="NZ_LMBR01000205.1"/>
</dbReference>
<dbReference type="GO" id="GO:0003676">
    <property type="term" value="F:nucleic acid binding"/>
    <property type="evidence" value="ECO:0007669"/>
    <property type="project" value="InterPro"/>
</dbReference>
<evidence type="ECO:0000256" key="1">
    <source>
        <dbReference type="ARBA" id="ARBA00006738"/>
    </source>
</evidence>
<reference evidence="3 4" key="1">
    <citation type="submission" date="2015-10" db="EMBL/GenBank/DDBJ databases">
        <title>Draft Genome Sequence of Chlorobium limicola strain Frasassi Growing under Artificial Lighting in the Frasassi Cave System.</title>
        <authorList>
            <person name="Mansor M."/>
            <person name="Macalady J."/>
        </authorList>
    </citation>
    <scope>NUCLEOTIDE SEQUENCE [LARGE SCALE GENOMIC DNA]</scope>
    <source>
        <strain evidence="3 4">Frasassi</strain>
    </source>
</reference>
<sequence>MDHDPHSLGRQGELLAAEYLAGKGYRIIVRNYRHRRNEIDIIAFDGRTLCFIEVKTRGSLEKGHPVESVTPQKQKEIIKAAKSYLLTLKNREPDCRFDVIAILADAMDNDRISSFTIEHFIDAFWEETG</sequence>
<dbReference type="NCBIfam" id="TIGR00252">
    <property type="entry name" value="YraN family protein"/>
    <property type="match status" value="1"/>
</dbReference>
<name>A0A101J7P7_CHLLI</name>
<comment type="similarity">
    <text evidence="1 2">Belongs to the UPF0102 family.</text>
</comment>
<dbReference type="PANTHER" id="PTHR34039:SF1">
    <property type="entry name" value="UPF0102 PROTEIN YRAN"/>
    <property type="match status" value="1"/>
</dbReference>
<dbReference type="HAMAP" id="MF_00048">
    <property type="entry name" value="UPF0102"/>
    <property type="match status" value="1"/>
</dbReference>
<protein>
    <recommendedName>
        <fullName evidence="2">UPF0102 protein ASB62_07995</fullName>
    </recommendedName>
</protein>
<evidence type="ECO:0000256" key="2">
    <source>
        <dbReference type="HAMAP-Rule" id="MF_00048"/>
    </source>
</evidence>
<dbReference type="Proteomes" id="UP000053937">
    <property type="component" value="Unassembled WGS sequence"/>
</dbReference>
<gene>
    <name evidence="3" type="ORF">ASB62_07995</name>
</gene>
<dbReference type="Pfam" id="PF02021">
    <property type="entry name" value="UPF0102"/>
    <property type="match status" value="1"/>
</dbReference>
<accession>A0A101J7P7</accession>
<dbReference type="CDD" id="cd20736">
    <property type="entry name" value="PoNe_Nuclease"/>
    <property type="match status" value="1"/>
</dbReference>
<keyword evidence="4" id="KW-1185">Reference proteome</keyword>
<comment type="caution">
    <text evidence="3">The sequence shown here is derived from an EMBL/GenBank/DDBJ whole genome shotgun (WGS) entry which is preliminary data.</text>
</comment>
<dbReference type="OrthoDB" id="9802516at2"/>
<dbReference type="EMBL" id="LMBR01000205">
    <property type="protein sequence ID" value="KUL21606.1"/>
    <property type="molecule type" value="Genomic_DNA"/>
</dbReference>
<dbReference type="InterPro" id="IPR011856">
    <property type="entry name" value="tRNA_endonuc-like_dom_sf"/>
</dbReference>
<dbReference type="InterPro" id="IPR011335">
    <property type="entry name" value="Restrct_endonuc-II-like"/>
</dbReference>
<organism evidence="3 4">
    <name type="scientific">Chlorobium limicola</name>
    <dbReference type="NCBI Taxonomy" id="1092"/>
    <lineage>
        <taxon>Bacteria</taxon>
        <taxon>Pseudomonadati</taxon>
        <taxon>Chlorobiota</taxon>
        <taxon>Chlorobiia</taxon>
        <taxon>Chlorobiales</taxon>
        <taxon>Chlorobiaceae</taxon>
        <taxon>Chlorobium/Pelodictyon group</taxon>
        <taxon>Chlorobium</taxon>
    </lineage>
</organism>
<evidence type="ECO:0000313" key="3">
    <source>
        <dbReference type="EMBL" id="KUL21606.1"/>
    </source>
</evidence>
<dbReference type="Gene3D" id="3.40.1350.10">
    <property type="match status" value="1"/>
</dbReference>
<dbReference type="AlphaFoldDB" id="A0A101J7P7"/>
<dbReference type="InterPro" id="IPR003509">
    <property type="entry name" value="UPF0102_YraN-like"/>
</dbReference>
<evidence type="ECO:0000313" key="4">
    <source>
        <dbReference type="Proteomes" id="UP000053937"/>
    </source>
</evidence>
<dbReference type="PANTHER" id="PTHR34039">
    <property type="entry name" value="UPF0102 PROTEIN YRAN"/>
    <property type="match status" value="1"/>
</dbReference>
<dbReference type="NCBIfam" id="NF009154">
    <property type="entry name" value="PRK12497.3-3"/>
    <property type="match status" value="1"/>
</dbReference>
<proteinExistence type="inferred from homology"/>
<dbReference type="SUPFAM" id="SSF52980">
    <property type="entry name" value="Restriction endonuclease-like"/>
    <property type="match status" value="1"/>
</dbReference>